<dbReference type="EMBL" id="MKHE01000020">
    <property type="protein sequence ID" value="OWK05192.1"/>
    <property type="molecule type" value="Genomic_DNA"/>
</dbReference>
<protein>
    <submittedName>
        <fullName evidence="1">Uncharacterized protein</fullName>
    </submittedName>
</protein>
<dbReference type="OrthoDB" id="148331at2759"/>
<organism evidence="1 2">
    <name type="scientific">Cervus elaphus hippelaphus</name>
    <name type="common">European red deer</name>
    <dbReference type="NCBI Taxonomy" id="46360"/>
    <lineage>
        <taxon>Eukaryota</taxon>
        <taxon>Metazoa</taxon>
        <taxon>Chordata</taxon>
        <taxon>Craniata</taxon>
        <taxon>Vertebrata</taxon>
        <taxon>Euteleostomi</taxon>
        <taxon>Mammalia</taxon>
        <taxon>Eutheria</taxon>
        <taxon>Laurasiatheria</taxon>
        <taxon>Artiodactyla</taxon>
        <taxon>Ruminantia</taxon>
        <taxon>Pecora</taxon>
        <taxon>Cervidae</taxon>
        <taxon>Cervinae</taxon>
        <taxon>Cervus</taxon>
    </lineage>
</organism>
<accession>A0A212CH40</accession>
<name>A0A212CH40_CEREH</name>
<reference evidence="1 2" key="1">
    <citation type="journal article" date="2018" name="Mol. Genet. Genomics">
        <title>The red deer Cervus elaphus genome CerEla1.0: sequencing, annotating, genes, and chromosomes.</title>
        <authorList>
            <person name="Bana N.A."/>
            <person name="Nyiri A."/>
            <person name="Nagy J."/>
            <person name="Frank K."/>
            <person name="Nagy T."/>
            <person name="Steger V."/>
            <person name="Schiller M."/>
            <person name="Lakatos P."/>
            <person name="Sugar L."/>
            <person name="Horn P."/>
            <person name="Barta E."/>
            <person name="Orosz L."/>
        </authorList>
    </citation>
    <scope>NUCLEOTIDE SEQUENCE [LARGE SCALE GENOMIC DNA]</scope>
    <source>
        <strain evidence="1">Hungarian</strain>
    </source>
</reference>
<sequence length="68" mass="7671">MMWSLEKFMRGRASHTAPQVLFSHAGTSPRAEKSRCCRGPQHWLHYPVLLPPQTNASAQDNTINLIPT</sequence>
<dbReference type="Proteomes" id="UP000242450">
    <property type="component" value="Chromosome 20"/>
</dbReference>
<dbReference type="AlphaFoldDB" id="A0A212CH40"/>
<proteinExistence type="predicted"/>
<comment type="caution">
    <text evidence="1">The sequence shown here is derived from an EMBL/GenBank/DDBJ whole genome shotgun (WGS) entry which is preliminary data.</text>
</comment>
<keyword evidence="2" id="KW-1185">Reference proteome</keyword>
<evidence type="ECO:0000313" key="1">
    <source>
        <dbReference type="EMBL" id="OWK05192.1"/>
    </source>
</evidence>
<gene>
    <name evidence="1" type="ORF">Celaphus_00002428</name>
</gene>
<evidence type="ECO:0000313" key="2">
    <source>
        <dbReference type="Proteomes" id="UP000242450"/>
    </source>
</evidence>